<dbReference type="EMBL" id="CM035436">
    <property type="protein sequence ID" value="KAH7288200.1"/>
    <property type="molecule type" value="Genomic_DNA"/>
</dbReference>
<dbReference type="Proteomes" id="UP000825935">
    <property type="component" value="Chromosome 31"/>
</dbReference>
<feature type="region of interest" description="Disordered" evidence="1">
    <location>
        <begin position="121"/>
        <end position="153"/>
    </location>
</feature>
<accession>A0A8T2QX69</accession>
<feature type="compositionally biased region" description="Basic and acidic residues" evidence="1">
    <location>
        <begin position="122"/>
        <end position="133"/>
    </location>
</feature>
<evidence type="ECO:0000313" key="3">
    <source>
        <dbReference type="Proteomes" id="UP000825935"/>
    </source>
</evidence>
<evidence type="ECO:0000256" key="1">
    <source>
        <dbReference type="SAM" id="MobiDB-lite"/>
    </source>
</evidence>
<proteinExistence type="predicted"/>
<reference evidence="2" key="1">
    <citation type="submission" date="2021-08" db="EMBL/GenBank/DDBJ databases">
        <title>WGS assembly of Ceratopteris richardii.</title>
        <authorList>
            <person name="Marchant D.B."/>
            <person name="Chen G."/>
            <person name="Jenkins J."/>
            <person name="Shu S."/>
            <person name="Leebens-Mack J."/>
            <person name="Grimwood J."/>
            <person name="Schmutz J."/>
            <person name="Soltis P."/>
            <person name="Soltis D."/>
            <person name="Chen Z.-H."/>
        </authorList>
    </citation>
    <scope>NUCLEOTIDE SEQUENCE</scope>
    <source>
        <strain evidence="2">Whitten #5841</strain>
        <tissue evidence="2">Leaf</tissue>
    </source>
</reference>
<sequence>MVSSAVARLQYSDGERRPSRLYCSAQPIRHYEQIYDNEKADKAQKASELYNSSDIGRTSDADMGWINDADHHGDDYTAKKFNSNIQIIEIRTNGSSLFKTSGEKSLSSECLQSKSLVTKPCQTEKRTTTETKRSSKLQSWSRSKKGLVFPCNS</sequence>
<gene>
    <name evidence="2" type="ORF">KP509_31G016700</name>
</gene>
<comment type="caution">
    <text evidence="2">The sequence shown here is derived from an EMBL/GenBank/DDBJ whole genome shotgun (WGS) entry which is preliminary data.</text>
</comment>
<organism evidence="2 3">
    <name type="scientific">Ceratopteris richardii</name>
    <name type="common">Triangle waterfern</name>
    <dbReference type="NCBI Taxonomy" id="49495"/>
    <lineage>
        <taxon>Eukaryota</taxon>
        <taxon>Viridiplantae</taxon>
        <taxon>Streptophyta</taxon>
        <taxon>Embryophyta</taxon>
        <taxon>Tracheophyta</taxon>
        <taxon>Polypodiopsida</taxon>
        <taxon>Polypodiidae</taxon>
        <taxon>Polypodiales</taxon>
        <taxon>Pteridineae</taxon>
        <taxon>Pteridaceae</taxon>
        <taxon>Parkerioideae</taxon>
        <taxon>Ceratopteris</taxon>
    </lineage>
</organism>
<dbReference type="AlphaFoldDB" id="A0A8T2QX69"/>
<keyword evidence="3" id="KW-1185">Reference proteome</keyword>
<evidence type="ECO:0000313" key="2">
    <source>
        <dbReference type="EMBL" id="KAH7288200.1"/>
    </source>
</evidence>
<name>A0A8T2QX69_CERRI</name>
<protein>
    <submittedName>
        <fullName evidence="2">Uncharacterized protein</fullName>
    </submittedName>
</protein>